<keyword evidence="2" id="KW-1185">Reference proteome</keyword>
<gene>
    <name evidence="1" type="ORF">ACH49W_35095</name>
</gene>
<name>A0ABW7XBU4_9NOCA</name>
<protein>
    <submittedName>
        <fullName evidence="1">Uncharacterized protein</fullName>
    </submittedName>
</protein>
<dbReference type="EMBL" id="JBIRYO010000044">
    <property type="protein sequence ID" value="MFI2478610.1"/>
    <property type="molecule type" value="Genomic_DNA"/>
</dbReference>
<dbReference type="Proteomes" id="UP001611415">
    <property type="component" value="Unassembled WGS sequence"/>
</dbReference>
<proteinExistence type="predicted"/>
<organism evidence="1 2">
    <name type="scientific">Nocardia xishanensis</name>
    <dbReference type="NCBI Taxonomy" id="238964"/>
    <lineage>
        <taxon>Bacteria</taxon>
        <taxon>Bacillati</taxon>
        <taxon>Actinomycetota</taxon>
        <taxon>Actinomycetes</taxon>
        <taxon>Mycobacteriales</taxon>
        <taxon>Nocardiaceae</taxon>
        <taxon>Nocardia</taxon>
    </lineage>
</organism>
<evidence type="ECO:0000313" key="2">
    <source>
        <dbReference type="Proteomes" id="UP001611415"/>
    </source>
</evidence>
<accession>A0ABW7XBU4</accession>
<comment type="caution">
    <text evidence="1">The sequence shown here is derived from an EMBL/GenBank/DDBJ whole genome shotgun (WGS) entry which is preliminary data.</text>
</comment>
<sequence length="57" mass="6337">MTTSGRVPRSPLALALLWDYQDGYSAGVPRWVQRALLGGLAWLARRAGYERRLPPVA</sequence>
<dbReference type="RefSeq" id="WP_364827930.1">
    <property type="nucleotide sequence ID" value="NZ_JBFAYM010000035.1"/>
</dbReference>
<evidence type="ECO:0000313" key="1">
    <source>
        <dbReference type="EMBL" id="MFI2478610.1"/>
    </source>
</evidence>
<reference evidence="1 2" key="1">
    <citation type="submission" date="2024-10" db="EMBL/GenBank/DDBJ databases">
        <title>The Natural Products Discovery Center: Release of the First 8490 Sequenced Strains for Exploring Actinobacteria Biosynthetic Diversity.</title>
        <authorList>
            <person name="Kalkreuter E."/>
            <person name="Kautsar S.A."/>
            <person name="Yang D."/>
            <person name="Bader C.D."/>
            <person name="Teijaro C.N."/>
            <person name="Fluegel L."/>
            <person name="Davis C.M."/>
            <person name="Simpson J.R."/>
            <person name="Lauterbach L."/>
            <person name="Steele A.D."/>
            <person name="Gui C."/>
            <person name="Meng S."/>
            <person name="Li G."/>
            <person name="Viehrig K."/>
            <person name="Ye F."/>
            <person name="Su P."/>
            <person name="Kiefer A.F."/>
            <person name="Nichols A."/>
            <person name="Cepeda A.J."/>
            <person name="Yan W."/>
            <person name="Fan B."/>
            <person name="Jiang Y."/>
            <person name="Adhikari A."/>
            <person name="Zheng C.-J."/>
            <person name="Schuster L."/>
            <person name="Cowan T.M."/>
            <person name="Smanski M.J."/>
            <person name="Chevrette M.G."/>
            <person name="De Carvalho L.P.S."/>
            <person name="Shen B."/>
        </authorList>
    </citation>
    <scope>NUCLEOTIDE SEQUENCE [LARGE SCALE GENOMIC DNA]</scope>
    <source>
        <strain evidence="1 2">NPDC019275</strain>
    </source>
</reference>